<organism evidence="2 3">
    <name type="scientific">Necator americanus</name>
    <name type="common">Human hookworm</name>
    <dbReference type="NCBI Taxonomy" id="51031"/>
    <lineage>
        <taxon>Eukaryota</taxon>
        <taxon>Metazoa</taxon>
        <taxon>Ecdysozoa</taxon>
        <taxon>Nematoda</taxon>
        <taxon>Chromadorea</taxon>
        <taxon>Rhabditida</taxon>
        <taxon>Rhabditina</taxon>
        <taxon>Rhabditomorpha</taxon>
        <taxon>Strongyloidea</taxon>
        <taxon>Ancylostomatidae</taxon>
        <taxon>Bunostominae</taxon>
        <taxon>Necator</taxon>
    </lineage>
</organism>
<keyword evidence="1" id="KW-0732">Signal</keyword>
<evidence type="ECO:0000256" key="1">
    <source>
        <dbReference type="SAM" id="SignalP"/>
    </source>
</evidence>
<name>A0ABR1C1Q8_NECAM</name>
<comment type="caution">
    <text evidence="2">The sequence shown here is derived from an EMBL/GenBank/DDBJ whole genome shotgun (WGS) entry which is preliminary data.</text>
</comment>
<feature type="signal peptide" evidence="1">
    <location>
        <begin position="1"/>
        <end position="20"/>
    </location>
</feature>
<feature type="chain" id="PRO_5046144347" evidence="1">
    <location>
        <begin position="21"/>
        <end position="83"/>
    </location>
</feature>
<protein>
    <submittedName>
        <fullName evidence="2">Uncharacterized protein</fullName>
    </submittedName>
</protein>
<evidence type="ECO:0000313" key="3">
    <source>
        <dbReference type="Proteomes" id="UP001303046"/>
    </source>
</evidence>
<dbReference type="EMBL" id="JAVFWL010000001">
    <property type="protein sequence ID" value="KAK6731385.1"/>
    <property type="molecule type" value="Genomic_DNA"/>
</dbReference>
<reference evidence="2 3" key="1">
    <citation type="submission" date="2023-08" db="EMBL/GenBank/DDBJ databases">
        <title>A Necator americanus chromosomal reference genome.</title>
        <authorList>
            <person name="Ilik V."/>
            <person name="Petrzelkova K.J."/>
            <person name="Pardy F."/>
            <person name="Fuh T."/>
            <person name="Niatou-Singa F.S."/>
            <person name="Gouil Q."/>
            <person name="Baker L."/>
            <person name="Ritchie M.E."/>
            <person name="Jex A.R."/>
            <person name="Gazzola D."/>
            <person name="Li H."/>
            <person name="Toshio Fujiwara R."/>
            <person name="Zhan B."/>
            <person name="Aroian R.V."/>
            <person name="Pafco B."/>
            <person name="Schwarz E.M."/>
        </authorList>
    </citation>
    <scope>NUCLEOTIDE SEQUENCE [LARGE SCALE GENOMIC DNA]</scope>
    <source>
        <strain evidence="2 3">Aroian</strain>
        <tissue evidence="2">Whole animal</tissue>
    </source>
</reference>
<evidence type="ECO:0000313" key="2">
    <source>
        <dbReference type="EMBL" id="KAK6731385.1"/>
    </source>
</evidence>
<dbReference type="Proteomes" id="UP001303046">
    <property type="component" value="Unassembled WGS sequence"/>
</dbReference>
<accession>A0ABR1C1Q8</accession>
<keyword evidence="3" id="KW-1185">Reference proteome</keyword>
<proteinExistence type="predicted"/>
<gene>
    <name evidence="2" type="primary">Necator_chrI.g3831</name>
    <name evidence="2" type="ORF">RB195_007702</name>
</gene>
<sequence>MNYVFLFYMVYLFIVGVTWCREEFPCSMYHDIKSATSYCKWQCENENCETGTCLLKGRRACVCKNCNDKAEDNVELNVMNEDQ</sequence>